<reference evidence="3 4" key="1">
    <citation type="submission" date="2020-12" db="EMBL/GenBank/DDBJ databases">
        <title>Genomic analysis of Staphylococcus felis from a cat with skin infection.</title>
        <authorList>
            <person name="Aslantas O."/>
            <person name="Keskin O."/>
            <person name="Buyukaltay K."/>
            <person name="Gullu Yucetepe A."/>
        </authorList>
    </citation>
    <scope>NUCLEOTIDE SEQUENCE [LARGE SCALE GENOMIC DNA]</scope>
    <source>
        <strain evidence="3 4">HARRANVET</strain>
    </source>
</reference>
<accession>A0ABS0QNS1</accession>
<dbReference type="Proteomes" id="UP000597038">
    <property type="component" value="Unassembled WGS sequence"/>
</dbReference>
<comment type="caution">
    <text evidence="3">The sequence shown here is derived from an EMBL/GenBank/DDBJ whole genome shotgun (WGS) entry which is preliminary data.</text>
</comment>
<sequence>MAQTNNNVKPQKFNPNNVMMHEVKEGELLNDFNEPILLDVLENSKIMQLGQFQDMAGKSEKEFTYWADKPGAYWVGEGQKIKTTKPSLVSAKMRSHKLGVIVVASREYLNYTYAQFFEAMKPQISEQFYKKFDEAGLLNVDNPFTQSVAQSVATSNNVVTGPINEDNVLKLEDVLLEHDVEANAIVSKRQNRTALREIRNEITKESLYDRSSNTLDSLPVVDLKSDEFKKGELYAGDFDKMFYGIPYNMSYKISEDGQLSTVQNEDGSPVNLFEQELIALRVTMDVAFHIADDKAFAKLEPAQAVTVEDDGDSEDRAVI</sequence>
<dbReference type="SUPFAM" id="SSF56563">
    <property type="entry name" value="Major capsid protein gp5"/>
    <property type="match status" value="1"/>
</dbReference>
<protein>
    <submittedName>
        <fullName evidence="3">Phage major capsid protein</fullName>
    </submittedName>
</protein>
<dbReference type="Pfam" id="PF05065">
    <property type="entry name" value="Phage_capsid"/>
    <property type="match status" value="1"/>
</dbReference>
<evidence type="ECO:0000313" key="3">
    <source>
        <dbReference type="EMBL" id="MBH9580885.1"/>
    </source>
</evidence>
<dbReference type="InterPro" id="IPR024455">
    <property type="entry name" value="Phage_capsid"/>
</dbReference>
<feature type="domain" description="Phage capsid-like C-terminal" evidence="2">
    <location>
        <begin position="30"/>
        <end position="299"/>
    </location>
</feature>
<evidence type="ECO:0000256" key="1">
    <source>
        <dbReference type="ARBA" id="ARBA00004328"/>
    </source>
</evidence>
<dbReference type="EMBL" id="JAEDAQ010000007">
    <property type="protein sequence ID" value="MBH9580885.1"/>
    <property type="molecule type" value="Genomic_DNA"/>
</dbReference>
<proteinExistence type="predicted"/>
<dbReference type="RefSeq" id="WP_198092693.1">
    <property type="nucleotide sequence ID" value="NZ_JAEDAQ010000007.1"/>
</dbReference>
<evidence type="ECO:0000313" key="4">
    <source>
        <dbReference type="Proteomes" id="UP000597038"/>
    </source>
</evidence>
<organism evidence="3 4">
    <name type="scientific">Staphylococcus felis</name>
    <dbReference type="NCBI Taxonomy" id="46127"/>
    <lineage>
        <taxon>Bacteria</taxon>
        <taxon>Bacillati</taxon>
        <taxon>Bacillota</taxon>
        <taxon>Bacilli</taxon>
        <taxon>Bacillales</taxon>
        <taxon>Staphylococcaceae</taxon>
        <taxon>Staphylococcus</taxon>
    </lineage>
</organism>
<dbReference type="InterPro" id="IPR054612">
    <property type="entry name" value="Phage_capsid-like_C"/>
</dbReference>
<keyword evidence="4" id="KW-1185">Reference proteome</keyword>
<dbReference type="NCBIfam" id="TIGR01554">
    <property type="entry name" value="major_cap_HK97"/>
    <property type="match status" value="1"/>
</dbReference>
<name>A0ABS0QNS1_9STAP</name>
<evidence type="ECO:0000259" key="2">
    <source>
        <dbReference type="Pfam" id="PF05065"/>
    </source>
</evidence>
<gene>
    <name evidence="3" type="ORF">I9026_05810</name>
</gene>
<comment type="subcellular location">
    <subcellularLocation>
        <location evidence="1">Virion</location>
    </subcellularLocation>
</comment>